<evidence type="ECO:0000256" key="2">
    <source>
        <dbReference type="SAM" id="SignalP"/>
    </source>
</evidence>
<dbReference type="PROSITE" id="PS50005">
    <property type="entry name" value="TPR"/>
    <property type="match status" value="3"/>
</dbReference>
<dbReference type="InterPro" id="IPR019734">
    <property type="entry name" value="TPR_rpt"/>
</dbReference>
<dbReference type="CTD" id="79573"/>
<proteinExistence type="predicted"/>
<dbReference type="GeneID" id="101677192"/>
<accession>A0A8U0SI16</accession>
<evidence type="ECO:0000256" key="1">
    <source>
        <dbReference type="PROSITE-ProRule" id="PRU00339"/>
    </source>
</evidence>
<evidence type="ECO:0000313" key="3">
    <source>
        <dbReference type="Proteomes" id="UP000000715"/>
    </source>
</evidence>
<dbReference type="SUPFAM" id="SSF48452">
    <property type="entry name" value="TPR-like"/>
    <property type="match status" value="2"/>
</dbReference>
<dbReference type="Pfam" id="PF13432">
    <property type="entry name" value="TPR_16"/>
    <property type="match status" value="1"/>
</dbReference>
<dbReference type="PANTHER" id="PTHR44523:SF1">
    <property type="entry name" value="TETRATRICOPEPTIDE REPEAT PROTEIN 13"/>
    <property type="match status" value="1"/>
</dbReference>
<feature type="signal peptide" evidence="2">
    <location>
        <begin position="1"/>
        <end position="45"/>
    </location>
</feature>
<protein>
    <submittedName>
        <fullName evidence="4">Tetratricopeptide repeat protein 13 isoform X11</fullName>
    </submittedName>
</protein>
<sequence>MAPAGCCRCYCCWGGAVAAADAARRVLVLLLLGVLSAGPCPGTLATEHYSPLSLLKQELQHRQQQEAPAGGGCSPQSGDWGDQYSVECGASNVHSASMDSPVRVIFYQWDHTIESSFLNFHDSDCEPKGPPPCDSLLSLNTEKILSQAKSIAEQKRFPFATDNDSTNEELAIAYVLIGSGLYDEAIRHFSTMLQEEPDLVSAIYGRGIAYGKKGLHDIKNAELALFELSRVITLEPDRPEVFEQRAEILSPLGRINEAVNDLTKAIQLQPSARLYRHRGTLYFISEDYATAHEDFQQSLELNKNQPIAMLYKGLTFFHRGLLKEAIESFKEALKQKVDFIDAYKSLGQAYRELGNFEAATESFQKALLLNQNHVQTLQLRGMMLYHHGSLQEALKNFKRCLQLEPYNEVCQYMKGLSHVAMGQFYEGIKAQTKVMLNDPLPGQKASPEYLKVKYLREYSRYLHAHLDTPLTEYNIDVDLPGSFKDHWAKNLPFLLEDYEEQPGLQPHIKDVLHQNFESYKPEVQELICVADRLGSLMQYETPGFLPNKRIHRAMGLAALEVMQAVQRTWTNSKVRMNGKTRLMQWRDMFDIAVKWRRIADPDQPVLWLDQMPARSLSRGFNNHINLIRGQVINMRYLEYFEKILHFIKDRILVYHGANNPKGLLEVREALEKVHKVEDLLPIMKEADAVCNLILSLVYYFYNLMPLSRGSSVIAYSVIVGALMASGKEVAGKIPKGKLVDFEAMTAPGSEAFSKIAKSWMNLKSISPSYKTLPSVSETFPTLRSMIEVLNTDSSPRCLKKL</sequence>
<dbReference type="SMART" id="SM00028">
    <property type="entry name" value="TPR"/>
    <property type="match status" value="6"/>
</dbReference>
<evidence type="ECO:0000313" key="4">
    <source>
        <dbReference type="RefSeq" id="XP_044943173.1"/>
    </source>
</evidence>
<dbReference type="PANTHER" id="PTHR44523">
    <property type="entry name" value="TETRATRICOPEPTIDE REPEAT PROTEIN 13"/>
    <property type="match status" value="1"/>
</dbReference>
<keyword evidence="1" id="KW-0802">TPR repeat</keyword>
<feature type="repeat" description="TPR" evidence="1">
    <location>
        <begin position="272"/>
        <end position="305"/>
    </location>
</feature>
<dbReference type="AlphaFoldDB" id="A0A8U0SI16"/>
<reference evidence="4" key="1">
    <citation type="submission" date="2025-08" db="UniProtKB">
        <authorList>
            <consortium name="RefSeq"/>
        </authorList>
    </citation>
    <scope>IDENTIFICATION</scope>
    <source>
        <tissue evidence="4">Brain</tissue>
    </source>
</reference>
<dbReference type="RefSeq" id="XP_044943173.1">
    <property type="nucleotide sequence ID" value="XM_045087238.1"/>
</dbReference>
<name>A0A8U0SI16_MUSPF</name>
<feature type="repeat" description="TPR" evidence="1">
    <location>
        <begin position="374"/>
        <end position="407"/>
    </location>
</feature>
<feature type="repeat" description="TPR" evidence="1">
    <location>
        <begin position="340"/>
        <end position="373"/>
    </location>
</feature>
<dbReference type="InterPro" id="IPR011990">
    <property type="entry name" value="TPR-like_helical_dom_sf"/>
</dbReference>
<dbReference type="PROSITE" id="PS50293">
    <property type="entry name" value="TPR_REGION"/>
    <property type="match status" value="1"/>
</dbReference>
<keyword evidence="2" id="KW-0732">Signal</keyword>
<keyword evidence="3" id="KW-1185">Reference proteome</keyword>
<dbReference type="Proteomes" id="UP000000715">
    <property type="component" value="Unplaced"/>
</dbReference>
<feature type="chain" id="PRO_5035883388" evidence="2">
    <location>
        <begin position="46"/>
        <end position="801"/>
    </location>
</feature>
<dbReference type="Pfam" id="PF00515">
    <property type="entry name" value="TPR_1"/>
    <property type="match status" value="1"/>
</dbReference>
<organism evidence="3 4">
    <name type="scientific">Mustela putorius furo</name>
    <name type="common">European domestic ferret</name>
    <name type="synonym">Mustela furo</name>
    <dbReference type="NCBI Taxonomy" id="9669"/>
    <lineage>
        <taxon>Eukaryota</taxon>
        <taxon>Metazoa</taxon>
        <taxon>Chordata</taxon>
        <taxon>Craniata</taxon>
        <taxon>Vertebrata</taxon>
        <taxon>Euteleostomi</taxon>
        <taxon>Mammalia</taxon>
        <taxon>Eutheria</taxon>
        <taxon>Laurasiatheria</taxon>
        <taxon>Carnivora</taxon>
        <taxon>Caniformia</taxon>
        <taxon>Musteloidea</taxon>
        <taxon>Mustelidae</taxon>
        <taxon>Mustelinae</taxon>
        <taxon>Mustela</taxon>
    </lineage>
</organism>
<dbReference type="Pfam" id="PF13181">
    <property type="entry name" value="TPR_8"/>
    <property type="match status" value="1"/>
</dbReference>
<dbReference type="Gene3D" id="1.25.40.10">
    <property type="entry name" value="Tetratricopeptide repeat domain"/>
    <property type="match status" value="2"/>
</dbReference>
<gene>
    <name evidence="4" type="primary">TTC13</name>
</gene>